<evidence type="ECO:0000256" key="2">
    <source>
        <dbReference type="SAM" id="Phobius"/>
    </source>
</evidence>
<dbReference type="InterPro" id="IPR049713">
    <property type="entry name" value="Pr6Pr-like"/>
</dbReference>
<feature type="transmembrane region" description="Helical" evidence="2">
    <location>
        <begin position="118"/>
        <end position="141"/>
    </location>
</feature>
<feature type="transmembrane region" description="Helical" evidence="2">
    <location>
        <begin position="217"/>
        <end position="241"/>
    </location>
</feature>
<feature type="region of interest" description="Disordered" evidence="1">
    <location>
        <begin position="1"/>
        <end position="24"/>
    </location>
</feature>
<evidence type="ECO:0000256" key="1">
    <source>
        <dbReference type="SAM" id="MobiDB-lite"/>
    </source>
</evidence>
<feature type="transmembrane region" description="Helical" evidence="2">
    <location>
        <begin position="34"/>
        <end position="56"/>
    </location>
</feature>
<name>A0ABN2M1B3_9MICO</name>
<sequence>MPADHHSMRRQSATFGETGPAGTRGERVARGARAAYLLNGLLAGLGFLLVLTLSALGQYDDTPVAGNVYGGNAIGIAGAWGRAADTVSYFTEWSNVVVAFALLLLWREPIRDSYWRRVLRADSLMMITVTAVVYAVLLAPTQRVTGWSVFTNPLQHIVVPIVTVAVFLVWGPRGWFSWRVVAGALLIPAAWVVWMLVRGVAVDAYPYDFVDPTTYGYPAVFATIGKILVFGTLIALLYWALDRALVRWRAP</sequence>
<dbReference type="EMBL" id="BAAAPO010000051">
    <property type="protein sequence ID" value="GAA1806143.1"/>
    <property type="molecule type" value="Genomic_DNA"/>
</dbReference>
<keyword evidence="2" id="KW-0472">Membrane</keyword>
<feature type="transmembrane region" description="Helical" evidence="2">
    <location>
        <begin position="178"/>
        <end position="197"/>
    </location>
</feature>
<proteinExistence type="predicted"/>
<feature type="transmembrane region" description="Helical" evidence="2">
    <location>
        <begin position="153"/>
        <end position="171"/>
    </location>
</feature>
<organism evidence="3 4">
    <name type="scientific">Nostocoides veronense</name>
    <dbReference type="NCBI Taxonomy" id="330836"/>
    <lineage>
        <taxon>Bacteria</taxon>
        <taxon>Bacillati</taxon>
        <taxon>Actinomycetota</taxon>
        <taxon>Actinomycetes</taxon>
        <taxon>Micrococcales</taxon>
        <taxon>Intrasporangiaceae</taxon>
        <taxon>Nostocoides</taxon>
    </lineage>
</organism>
<evidence type="ECO:0008006" key="5">
    <source>
        <dbReference type="Google" id="ProtNLM"/>
    </source>
</evidence>
<gene>
    <name evidence="3" type="ORF">GCM10009811_32100</name>
</gene>
<dbReference type="Proteomes" id="UP001499938">
    <property type="component" value="Unassembled WGS sequence"/>
</dbReference>
<feature type="transmembrane region" description="Helical" evidence="2">
    <location>
        <begin position="87"/>
        <end position="106"/>
    </location>
</feature>
<protein>
    <recommendedName>
        <fullName evidence="5">F420-dependent oxidoreductase</fullName>
    </recommendedName>
</protein>
<reference evidence="3 4" key="1">
    <citation type="journal article" date="2019" name="Int. J. Syst. Evol. Microbiol.">
        <title>The Global Catalogue of Microorganisms (GCM) 10K type strain sequencing project: providing services to taxonomists for standard genome sequencing and annotation.</title>
        <authorList>
            <consortium name="The Broad Institute Genomics Platform"/>
            <consortium name="The Broad Institute Genome Sequencing Center for Infectious Disease"/>
            <person name="Wu L."/>
            <person name="Ma J."/>
        </authorList>
    </citation>
    <scope>NUCLEOTIDE SEQUENCE [LARGE SCALE GENOMIC DNA]</scope>
    <source>
        <strain evidence="3 4">JCM 15592</strain>
    </source>
</reference>
<keyword evidence="2" id="KW-1133">Transmembrane helix</keyword>
<evidence type="ECO:0000313" key="3">
    <source>
        <dbReference type="EMBL" id="GAA1806143.1"/>
    </source>
</evidence>
<accession>A0ABN2M1B3</accession>
<keyword evidence="4" id="KW-1185">Reference proteome</keyword>
<keyword evidence="2" id="KW-0812">Transmembrane</keyword>
<evidence type="ECO:0000313" key="4">
    <source>
        <dbReference type="Proteomes" id="UP001499938"/>
    </source>
</evidence>
<dbReference type="NCBIfam" id="NF038065">
    <property type="entry name" value="Pr6Pr"/>
    <property type="match status" value="1"/>
</dbReference>
<comment type="caution">
    <text evidence="3">The sequence shown here is derived from an EMBL/GenBank/DDBJ whole genome shotgun (WGS) entry which is preliminary data.</text>
</comment>